<feature type="domain" description="DUF630" evidence="4">
    <location>
        <begin position="1"/>
        <end position="59"/>
    </location>
</feature>
<dbReference type="EMBL" id="KK784882">
    <property type="protein sequence ID" value="KDO75323.1"/>
    <property type="molecule type" value="Genomic_DNA"/>
</dbReference>
<organism evidence="5 6">
    <name type="scientific">Citrus sinensis</name>
    <name type="common">Sweet orange</name>
    <name type="synonym">Citrus aurantium var. sinensis</name>
    <dbReference type="NCBI Taxonomy" id="2711"/>
    <lineage>
        <taxon>Eukaryota</taxon>
        <taxon>Viridiplantae</taxon>
        <taxon>Streptophyta</taxon>
        <taxon>Embryophyta</taxon>
        <taxon>Tracheophyta</taxon>
        <taxon>Spermatophyta</taxon>
        <taxon>Magnoliopsida</taxon>
        <taxon>eudicotyledons</taxon>
        <taxon>Gunneridae</taxon>
        <taxon>Pentapetalae</taxon>
        <taxon>rosids</taxon>
        <taxon>malvids</taxon>
        <taxon>Sapindales</taxon>
        <taxon>Rutaceae</taxon>
        <taxon>Aurantioideae</taxon>
        <taxon>Citrus</taxon>
    </lineage>
</organism>
<dbReference type="Pfam" id="PF04783">
    <property type="entry name" value="DUF630"/>
    <property type="match status" value="1"/>
</dbReference>
<evidence type="ECO:0000256" key="2">
    <source>
        <dbReference type="SAM" id="MobiDB-lite"/>
    </source>
</evidence>
<accession>A0A067G6V8</accession>
<feature type="coiled-coil region" evidence="1">
    <location>
        <begin position="316"/>
        <end position="373"/>
    </location>
</feature>
<dbReference type="Proteomes" id="UP000027120">
    <property type="component" value="Unassembled WGS sequence"/>
</dbReference>
<dbReference type="PANTHER" id="PTHR21450">
    <property type="entry name" value="PROTEIN ALTERED PHOSPHATE STARVATION RESPONSE 1"/>
    <property type="match status" value="1"/>
</dbReference>
<proteinExistence type="predicted"/>
<evidence type="ECO:0000313" key="6">
    <source>
        <dbReference type="Proteomes" id="UP000027120"/>
    </source>
</evidence>
<protein>
    <recommendedName>
        <fullName evidence="7">DUF632 domain-containing protein</fullName>
    </recommendedName>
</protein>
<dbReference type="SMR" id="A0A067G6V8"/>
<gene>
    <name evidence="5" type="ORF">CISIN_1g006092mg</name>
</gene>
<evidence type="ECO:0000259" key="4">
    <source>
        <dbReference type="Pfam" id="PF04783"/>
    </source>
</evidence>
<dbReference type="PANTHER" id="PTHR21450:SF21">
    <property type="entry name" value="REDUCTASE SUBUNIT C, PUTATIVE (DUF630 AND DUF632)-RELATED"/>
    <property type="match status" value="1"/>
</dbReference>
<dbReference type="InterPro" id="IPR006868">
    <property type="entry name" value="DUF630"/>
</dbReference>
<dbReference type="PaxDb" id="2711-XP_006468273.1"/>
<evidence type="ECO:0000259" key="3">
    <source>
        <dbReference type="Pfam" id="PF04782"/>
    </source>
</evidence>
<evidence type="ECO:0000256" key="1">
    <source>
        <dbReference type="SAM" id="Coils"/>
    </source>
</evidence>
<evidence type="ECO:0008006" key="7">
    <source>
        <dbReference type="Google" id="ProtNLM"/>
    </source>
</evidence>
<dbReference type="EMBL" id="KK784882">
    <property type="protein sequence ID" value="KDO75324.1"/>
    <property type="molecule type" value="Genomic_DNA"/>
</dbReference>
<feature type="compositionally biased region" description="Pro residues" evidence="2">
    <location>
        <begin position="68"/>
        <end position="92"/>
    </location>
</feature>
<dbReference type="InterPro" id="IPR006867">
    <property type="entry name" value="DUF632"/>
</dbReference>
<dbReference type="STRING" id="2711.A0A067G6V8"/>
<keyword evidence="6" id="KW-1185">Reference proteome</keyword>
<name>A0A067G6V8_CITSI</name>
<reference evidence="5 6" key="1">
    <citation type="submission" date="2014-04" db="EMBL/GenBank/DDBJ databases">
        <authorList>
            <consortium name="International Citrus Genome Consortium"/>
            <person name="Gmitter F."/>
            <person name="Chen C."/>
            <person name="Farmerie W."/>
            <person name="Harkins T."/>
            <person name="Desany B."/>
            <person name="Mohiuddin M."/>
            <person name="Kodira C."/>
            <person name="Borodovsky M."/>
            <person name="Lomsadze A."/>
            <person name="Burns P."/>
            <person name="Jenkins J."/>
            <person name="Prochnik S."/>
            <person name="Shu S."/>
            <person name="Chapman J."/>
            <person name="Pitluck S."/>
            <person name="Schmutz J."/>
            <person name="Rokhsar D."/>
        </authorList>
    </citation>
    <scope>NUCLEOTIDE SEQUENCE</scope>
</reference>
<sequence>MGCVTSRIDKDERVQICRQRKRAMKQLVGVRGQFAEAQLAYLRALKNTGVTLRQFTESESLELESTPPRGPALPPSPPPPLPPSPPPPPPFSPDLRKVDDDKRDELVHEENIDINEIGSSTSPPQIGTSVWDYLDPFTSSSPDQQLTTECETLEKVEEEVWAETKTEFDEEDSEEEGIPNKLREKPQQPVELVDDNSSMTSCCTKDTAEMAMVVWSKKTLDGIIKELDDYFLKASAGGKEIAVLVDINKGGSFPPHNFEESKRNMSSSAKVFSALSWSWSSRSLQFKQGAVPLGGSSEPCGPGAHCITLAKLYATEQKLYKEVKEEERTKVEHEKKSMILQKQDEENHDWTKIEKIRLSVDSLEVDIRRLQHSISETCSSILNVIDEELYPQLATLISGLMRMWRKMYECLQVQNHISQRLNHVTDNQSMDFTTDYHHQATAQLEAEVTSWYNSFCKLTKFQRDYVRTLSGWIKLTECLVDEHQRSNCSSTIRRLCENWQLVFDKLPEKVASEAINSFLSAIHAIFLQQIEERKLHKKIDRLEKRLQKEFNSMAEMEQRFEGNFAVGVEHPELSPKHPLILKAAKVEALKKRVESEKAKYLNAARITQAMTLNNLKTSLPNVFQALMGFSNASAKAFEALHSHIKVAARHNAPEYPEDQEN</sequence>
<keyword evidence="1" id="KW-0175">Coiled coil</keyword>
<feature type="region of interest" description="Disordered" evidence="2">
    <location>
        <begin position="59"/>
        <end position="98"/>
    </location>
</feature>
<evidence type="ECO:0000313" key="5">
    <source>
        <dbReference type="EMBL" id="KDO75324.1"/>
    </source>
</evidence>
<feature type="domain" description="DUF632" evidence="3">
    <location>
        <begin position="222"/>
        <end position="523"/>
    </location>
</feature>
<dbReference type="eggNOG" id="ENOG502QRIQ">
    <property type="taxonomic scope" value="Eukaryota"/>
</dbReference>
<dbReference type="Pfam" id="PF04782">
    <property type="entry name" value="DUF632"/>
    <property type="match status" value="1"/>
</dbReference>
<dbReference type="AlphaFoldDB" id="A0A067G6V8"/>